<name>F0ZGC9_DICPU</name>
<sequence>MDKNYEEIYEEMDFLEHPLTKKNYKSIAIDSTSIQIQRPTDHNIQKLYFQSKKKIHCAKFHVEVSTKTKRLLYVSKLYKGATNDKKIGDLEYQILDQNGIQKVDENGNLMYKHSTIPVIGKYLYINIFIYF</sequence>
<keyword evidence="5" id="KW-1185">Reference proteome</keyword>
<reference evidence="5" key="1">
    <citation type="journal article" date="2011" name="Genome Biol.">
        <title>Comparative genomics of the social amoebae Dictyostelium discoideum and Dictyostelium purpureum.</title>
        <authorList>
            <consortium name="US DOE Joint Genome Institute (JGI-PGF)"/>
            <person name="Sucgang R."/>
            <person name="Kuo A."/>
            <person name="Tian X."/>
            <person name="Salerno W."/>
            <person name="Parikh A."/>
            <person name="Feasley C.L."/>
            <person name="Dalin E."/>
            <person name="Tu H."/>
            <person name="Huang E."/>
            <person name="Barry K."/>
            <person name="Lindquist E."/>
            <person name="Shapiro H."/>
            <person name="Bruce D."/>
            <person name="Schmutz J."/>
            <person name="Salamov A."/>
            <person name="Fey P."/>
            <person name="Gaudet P."/>
            <person name="Anjard C."/>
            <person name="Babu M.M."/>
            <person name="Basu S."/>
            <person name="Bushmanova Y."/>
            <person name="van der Wel H."/>
            <person name="Katoh-Kurasawa M."/>
            <person name="Dinh C."/>
            <person name="Coutinho P.M."/>
            <person name="Saito T."/>
            <person name="Elias M."/>
            <person name="Schaap P."/>
            <person name="Kay R.R."/>
            <person name="Henrissat B."/>
            <person name="Eichinger L."/>
            <person name="Rivero F."/>
            <person name="Putnam N.H."/>
            <person name="West C.M."/>
            <person name="Loomis W.F."/>
            <person name="Chisholm R.L."/>
            <person name="Shaulsky G."/>
            <person name="Strassmann J.E."/>
            <person name="Queller D.C."/>
            <person name="Kuspa A."/>
            <person name="Grigoriev I.V."/>
        </authorList>
    </citation>
    <scope>NUCLEOTIDE SEQUENCE [LARGE SCALE GENOMIC DNA]</scope>
    <source>
        <strain evidence="5">QSDP1</strain>
    </source>
</reference>
<dbReference type="EMBL" id="GL871011">
    <property type="protein sequence ID" value="EGC36988.1"/>
    <property type="molecule type" value="Genomic_DNA"/>
</dbReference>
<evidence type="ECO:0000256" key="1">
    <source>
        <dbReference type="ARBA" id="ARBA00001968"/>
    </source>
</evidence>
<evidence type="ECO:0000256" key="2">
    <source>
        <dbReference type="ARBA" id="ARBA00022723"/>
    </source>
</evidence>
<evidence type="ECO:0000313" key="5">
    <source>
        <dbReference type="Proteomes" id="UP000001064"/>
    </source>
</evidence>
<protein>
    <recommendedName>
        <fullName evidence="3">DDE Tnp4 domain-containing protein</fullName>
    </recommendedName>
</protein>
<feature type="domain" description="DDE Tnp4" evidence="3">
    <location>
        <begin position="29"/>
        <end position="90"/>
    </location>
</feature>
<dbReference type="GeneID" id="10503865"/>
<evidence type="ECO:0000313" key="4">
    <source>
        <dbReference type="EMBL" id="EGC36988.1"/>
    </source>
</evidence>
<dbReference type="RefSeq" id="XP_003286485.1">
    <property type="nucleotide sequence ID" value="XM_003286437.1"/>
</dbReference>
<dbReference type="AlphaFoldDB" id="F0ZGC9"/>
<dbReference type="OrthoDB" id="22773at2759"/>
<dbReference type="Proteomes" id="UP000001064">
    <property type="component" value="Unassembled WGS sequence"/>
</dbReference>
<dbReference type="GO" id="GO:0046872">
    <property type="term" value="F:metal ion binding"/>
    <property type="evidence" value="ECO:0007669"/>
    <property type="project" value="UniProtKB-KW"/>
</dbReference>
<proteinExistence type="predicted"/>
<organism evidence="4 5">
    <name type="scientific">Dictyostelium purpureum</name>
    <name type="common">Slime mold</name>
    <dbReference type="NCBI Taxonomy" id="5786"/>
    <lineage>
        <taxon>Eukaryota</taxon>
        <taxon>Amoebozoa</taxon>
        <taxon>Evosea</taxon>
        <taxon>Eumycetozoa</taxon>
        <taxon>Dictyostelia</taxon>
        <taxon>Dictyosteliales</taxon>
        <taxon>Dictyosteliaceae</taxon>
        <taxon>Dictyostelium</taxon>
    </lineage>
</organism>
<gene>
    <name evidence="4" type="ORF">DICPUDRAFT_30982</name>
</gene>
<dbReference type="InParanoid" id="F0ZGC9"/>
<dbReference type="KEGG" id="dpp:DICPUDRAFT_30982"/>
<dbReference type="Pfam" id="PF13359">
    <property type="entry name" value="DDE_Tnp_4"/>
    <property type="match status" value="1"/>
</dbReference>
<accession>F0ZGC9</accession>
<dbReference type="VEuPathDB" id="AmoebaDB:DICPUDRAFT_30982"/>
<keyword evidence="2" id="KW-0479">Metal-binding</keyword>
<dbReference type="InterPro" id="IPR027806">
    <property type="entry name" value="HARBI1_dom"/>
</dbReference>
<evidence type="ECO:0000259" key="3">
    <source>
        <dbReference type="Pfam" id="PF13359"/>
    </source>
</evidence>
<comment type="cofactor">
    <cofactor evidence="1">
        <name>a divalent metal cation</name>
        <dbReference type="ChEBI" id="CHEBI:60240"/>
    </cofactor>
</comment>